<dbReference type="Pfam" id="PF03473">
    <property type="entry name" value="MOSC"/>
    <property type="match status" value="1"/>
</dbReference>
<dbReference type="PATRIC" id="fig|582515.4.peg.766"/>
<dbReference type="InterPro" id="IPR005303">
    <property type="entry name" value="MOCOS_middle"/>
</dbReference>
<dbReference type="eggNOG" id="COG3217">
    <property type="taxonomic scope" value="Bacteria"/>
</dbReference>
<dbReference type="InterPro" id="IPR005302">
    <property type="entry name" value="MoCF_Sase_C"/>
</dbReference>
<dbReference type="EMBL" id="ASSJ01000015">
    <property type="protein sequence ID" value="ERN42598.1"/>
    <property type="molecule type" value="Genomic_DNA"/>
</dbReference>
<proteinExistence type="predicted"/>
<dbReference type="GO" id="GO:0003824">
    <property type="term" value="F:catalytic activity"/>
    <property type="evidence" value="ECO:0007669"/>
    <property type="project" value="InterPro"/>
</dbReference>
<evidence type="ECO:0000313" key="2">
    <source>
        <dbReference type="EMBL" id="ERN42598.1"/>
    </source>
</evidence>
<dbReference type="Pfam" id="PF03476">
    <property type="entry name" value="MOSC_N"/>
    <property type="match status" value="1"/>
</dbReference>
<feature type="domain" description="MOSC" evidence="1">
    <location>
        <begin position="93"/>
        <end position="259"/>
    </location>
</feature>
<accession>U5DDM3</accession>
<organism evidence="2 3">
    <name type="scientific">Rubidibacter lacunae KORDI 51-2</name>
    <dbReference type="NCBI Taxonomy" id="582515"/>
    <lineage>
        <taxon>Bacteria</taxon>
        <taxon>Bacillati</taxon>
        <taxon>Cyanobacteriota</taxon>
        <taxon>Cyanophyceae</taxon>
        <taxon>Oscillatoriophycideae</taxon>
        <taxon>Chroococcales</taxon>
        <taxon>Aphanothecaceae</taxon>
        <taxon>Rubidibacter</taxon>
    </lineage>
</organism>
<dbReference type="Proteomes" id="UP000016960">
    <property type="component" value="Unassembled WGS sequence"/>
</dbReference>
<sequence length="264" mass="29368">MAYIARITIFPIKSLDGVEVERTEVLPGGALRWDRQWAIFDARNRFVNGKRTAAIHRLRARFDLTVGTVVLSAPDGAPTPPLHLHRDRRDINTWLSDYFEQPVEVRENVNIGFPDDTDSPGPTVVSTATLEATAGWFPNLDAEQMRLRLRTNLEIDGVPPFWEDRLFGAAGEPLAFAIGTVPFLGINPCQRCIVPTRDPQAGTAYPEFPTIFSRRRQETLPDWANADRFNHFYRLCVNTRVPAEFAGGVVAKGDAVALNAGSSP</sequence>
<keyword evidence="3" id="KW-1185">Reference proteome</keyword>
<name>U5DDM3_9CHRO</name>
<comment type="caution">
    <text evidence="2">The sequence shown here is derived from an EMBL/GenBank/DDBJ whole genome shotgun (WGS) entry which is preliminary data.</text>
</comment>
<dbReference type="SUPFAM" id="SSF141673">
    <property type="entry name" value="MOSC N-terminal domain-like"/>
    <property type="match status" value="1"/>
</dbReference>
<protein>
    <submittedName>
        <fullName evidence="2">Putative Fe-S protein</fullName>
    </submittedName>
</protein>
<dbReference type="GO" id="GO:0030170">
    <property type="term" value="F:pyridoxal phosphate binding"/>
    <property type="evidence" value="ECO:0007669"/>
    <property type="project" value="InterPro"/>
</dbReference>
<dbReference type="STRING" id="582515.KR51_00006890"/>
<dbReference type="InParanoid" id="U5DDM3"/>
<dbReference type="GO" id="GO:0030151">
    <property type="term" value="F:molybdenum ion binding"/>
    <property type="evidence" value="ECO:0007669"/>
    <property type="project" value="InterPro"/>
</dbReference>
<reference evidence="2 3" key="1">
    <citation type="submission" date="2013-05" db="EMBL/GenBank/DDBJ databases">
        <title>Draft genome sequence of Rubidibacter lacunae KORDI 51-2.</title>
        <authorList>
            <person name="Choi D.H."/>
            <person name="Noh J.H."/>
            <person name="Kwon K.-K."/>
            <person name="Lee J.-H."/>
            <person name="Ryu J.-Y."/>
        </authorList>
    </citation>
    <scope>NUCLEOTIDE SEQUENCE [LARGE SCALE GENOMIC DNA]</scope>
    <source>
        <strain evidence="2 3">KORDI 51-2</strain>
    </source>
</reference>
<dbReference type="OrthoDB" id="581532at2"/>
<evidence type="ECO:0000259" key="1">
    <source>
        <dbReference type="PROSITE" id="PS51340"/>
    </source>
</evidence>
<dbReference type="AlphaFoldDB" id="U5DDM3"/>
<dbReference type="PROSITE" id="PS51340">
    <property type="entry name" value="MOSC"/>
    <property type="match status" value="1"/>
</dbReference>
<dbReference type="RefSeq" id="WP_022604739.1">
    <property type="nucleotide sequence ID" value="NZ_ASSJ01000015.1"/>
</dbReference>
<evidence type="ECO:0000313" key="3">
    <source>
        <dbReference type="Proteomes" id="UP000016960"/>
    </source>
</evidence>
<gene>
    <name evidence="2" type="ORF">KR51_00006890</name>
</gene>